<dbReference type="HOGENOM" id="CLU_046525_2_0_0"/>
<dbReference type="PRINTS" id="PR00335">
    <property type="entry name" value="KUPTAKETRKA"/>
</dbReference>
<dbReference type="GO" id="GO:0005886">
    <property type="term" value="C:plasma membrane"/>
    <property type="evidence" value="ECO:0007669"/>
    <property type="project" value="InterPro"/>
</dbReference>
<dbReference type="PANTHER" id="PTHR43833:SF5">
    <property type="entry name" value="TRK SYSTEM POTASSIUM UPTAKE PROTEIN TRKA"/>
    <property type="match status" value="1"/>
</dbReference>
<dbReference type="Pfam" id="PF02254">
    <property type="entry name" value="TrkA_N"/>
    <property type="match status" value="1"/>
</dbReference>
<feature type="domain" description="RCK N-terminal" evidence="7">
    <location>
        <begin position="1"/>
        <end position="122"/>
    </location>
</feature>
<feature type="domain" description="RCK C-terminal" evidence="8">
    <location>
        <begin position="136"/>
        <end position="217"/>
    </location>
</feature>
<dbReference type="InterPro" id="IPR006036">
    <property type="entry name" value="K_uptake_TrkA"/>
</dbReference>
<accession>A0A0S6VQY2</accession>
<gene>
    <name evidence="9" type="ORF">U14_00844</name>
</gene>
<dbReference type="InterPro" id="IPR003148">
    <property type="entry name" value="RCK_N"/>
</dbReference>
<dbReference type="GO" id="GO:0015079">
    <property type="term" value="F:potassium ion transmembrane transporter activity"/>
    <property type="evidence" value="ECO:0007669"/>
    <property type="project" value="InterPro"/>
</dbReference>
<evidence type="ECO:0000313" key="10">
    <source>
        <dbReference type="Proteomes" id="UP000030700"/>
    </source>
</evidence>
<organism evidence="9">
    <name type="scientific">Candidatus Moduliflexus flocculans</name>
    <dbReference type="NCBI Taxonomy" id="1499966"/>
    <lineage>
        <taxon>Bacteria</taxon>
        <taxon>Candidatus Moduliflexota</taxon>
        <taxon>Candidatus Moduliflexia</taxon>
        <taxon>Candidatus Moduliflexales</taxon>
        <taxon>Candidatus Moduliflexaceae</taxon>
    </lineage>
</organism>
<evidence type="ECO:0000256" key="1">
    <source>
        <dbReference type="ARBA" id="ARBA00017378"/>
    </source>
</evidence>
<evidence type="ECO:0000259" key="7">
    <source>
        <dbReference type="PROSITE" id="PS51201"/>
    </source>
</evidence>
<dbReference type="Pfam" id="PF02080">
    <property type="entry name" value="TrkA_C"/>
    <property type="match status" value="1"/>
</dbReference>
<dbReference type="InterPro" id="IPR036721">
    <property type="entry name" value="RCK_C_sf"/>
</dbReference>
<dbReference type="Gene3D" id="3.40.50.720">
    <property type="entry name" value="NAD(P)-binding Rossmann-like Domain"/>
    <property type="match status" value="1"/>
</dbReference>
<evidence type="ECO:0000256" key="6">
    <source>
        <dbReference type="ARBA" id="ARBA00023065"/>
    </source>
</evidence>
<dbReference type="PROSITE" id="PS51201">
    <property type="entry name" value="RCK_N"/>
    <property type="match status" value="1"/>
</dbReference>
<dbReference type="EMBL" id="DF820455">
    <property type="protein sequence ID" value="GAK49621.1"/>
    <property type="molecule type" value="Genomic_DNA"/>
</dbReference>
<dbReference type="SUPFAM" id="SSF51735">
    <property type="entry name" value="NAD(P)-binding Rossmann-fold domains"/>
    <property type="match status" value="1"/>
</dbReference>
<evidence type="ECO:0000313" key="9">
    <source>
        <dbReference type="EMBL" id="GAK49621.1"/>
    </source>
</evidence>
<evidence type="ECO:0000256" key="2">
    <source>
        <dbReference type="ARBA" id="ARBA00022448"/>
    </source>
</evidence>
<dbReference type="SUPFAM" id="SSF116726">
    <property type="entry name" value="TrkA C-terminal domain-like"/>
    <property type="match status" value="1"/>
</dbReference>
<dbReference type="InterPro" id="IPR036291">
    <property type="entry name" value="NAD(P)-bd_dom_sf"/>
</dbReference>
<protein>
    <recommendedName>
        <fullName evidence="1">Trk system potassium uptake protein TrkA</fullName>
    </recommendedName>
</protein>
<dbReference type="PANTHER" id="PTHR43833">
    <property type="entry name" value="POTASSIUM CHANNEL PROTEIN 2-RELATED-RELATED"/>
    <property type="match status" value="1"/>
</dbReference>
<name>A0A0S6VQY2_9BACT</name>
<dbReference type="AlphaFoldDB" id="A0A0S6VQY2"/>
<keyword evidence="10" id="KW-1185">Reference proteome</keyword>
<dbReference type="Gene3D" id="3.30.70.1450">
    <property type="entry name" value="Regulator of K+ conductance, C-terminal domain"/>
    <property type="match status" value="1"/>
</dbReference>
<proteinExistence type="predicted"/>
<evidence type="ECO:0000259" key="8">
    <source>
        <dbReference type="PROSITE" id="PS51202"/>
    </source>
</evidence>
<dbReference type="InterPro" id="IPR050721">
    <property type="entry name" value="Trk_Ktr_HKT_K-transport"/>
</dbReference>
<dbReference type="Proteomes" id="UP000030700">
    <property type="component" value="Unassembled WGS sequence"/>
</dbReference>
<keyword evidence="2" id="KW-0813">Transport</keyword>
<keyword evidence="6" id="KW-0406">Ion transport</keyword>
<keyword evidence="4" id="KW-0630">Potassium</keyword>
<sequence>MNILIVGGGEMAYFLSRSFISKGYAVTIINRHADQCTQLARKLRATVVFGDGSLPQILEDAGAYLADAVLAVTSQDQKNLVICQIAQMKFNIPQTIALVNDPENEAVFRKLGIQAISTTRILSNVIEQKTGFDEIVNLIPIEEGKINVTEVALNEDSSILGKSMSELALPENALVACIIRENSAIVPHGNTRLERHDKLIVMTVPENHGAVLRLLTNE</sequence>
<evidence type="ECO:0000256" key="5">
    <source>
        <dbReference type="ARBA" id="ARBA00023027"/>
    </source>
</evidence>
<keyword evidence="5" id="KW-0520">NAD</keyword>
<dbReference type="InterPro" id="IPR006037">
    <property type="entry name" value="RCK_C"/>
</dbReference>
<evidence type="ECO:0000256" key="3">
    <source>
        <dbReference type="ARBA" id="ARBA00022538"/>
    </source>
</evidence>
<dbReference type="PROSITE" id="PS51202">
    <property type="entry name" value="RCK_C"/>
    <property type="match status" value="1"/>
</dbReference>
<evidence type="ECO:0000256" key="4">
    <source>
        <dbReference type="ARBA" id="ARBA00022958"/>
    </source>
</evidence>
<keyword evidence="3" id="KW-0633">Potassium transport</keyword>
<reference evidence="9" key="1">
    <citation type="journal article" date="2015" name="PeerJ">
        <title>First genomic representation of candidate bacterial phylum KSB3 points to enhanced environmental sensing as a trigger of wastewater bulking.</title>
        <authorList>
            <person name="Sekiguchi Y."/>
            <person name="Ohashi A."/>
            <person name="Parks D.H."/>
            <person name="Yamauchi T."/>
            <person name="Tyson G.W."/>
            <person name="Hugenholtz P."/>
        </authorList>
    </citation>
    <scope>NUCLEOTIDE SEQUENCE [LARGE SCALE GENOMIC DNA]</scope>
</reference>
<dbReference type="STRING" id="1499966.U14_00844"/>